<dbReference type="eggNOG" id="ENOG502Z9SW">
    <property type="taxonomic scope" value="Bacteria"/>
</dbReference>
<evidence type="ECO:0008006" key="3">
    <source>
        <dbReference type="Google" id="ProtNLM"/>
    </source>
</evidence>
<dbReference type="AlphaFoldDB" id="A0A090PX64"/>
<protein>
    <recommendedName>
        <fullName evidence="3">Peptidase A2 domain-containing protein</fullName>
    </recommendedName>
</protein>
<dbReference type="Proteomes" id="UP000029221">
    <property type="component" value="Unassembled WGS sequence"/>
</dbReference>
<reference evidence="1" key="1">
    <citation type="journal article" date="2014" name="Genome Announc.">
        <title>Draft Genome Sequences of Marine Flavobacterium Nonlabens Strains NR17, NR24, NR27, NR32, NR33, and Ara13.</title>
        <authorList>
            <person name="Nakanishi M."/>
            <person name="Meirelles P."/>
            <person name="Suzuki R."/>
            <person name="Takatani N."/>
            <person name="Mino S."/>
            <person name="Suda W."/>
            <person name="Oshima K."/>
            <person name="Hattori M."/>
            <person name="Ohkuma M."/>
            <person name="Hosokawa M."/>
            <person name="Miyashita K."/>
            <person name="Thompson F.L."/>
            <person name="Niwa A."/>
            <person name="Sawabe T."/>
            <person name="Sawabe T."/>
        </authorList>
    </citation>
    <scope>NUCLEOTIDE SEQUENCE [LARGE SCALE GENOMIC DNA]</scope>
    <source>
        <strain evidence="1">JCM 19294</strain>
    </source>
</reference>
<dbReference type="Pfam" id="PF13650">
    <property type="entry name" value="Asp_protease_2"/>
    <property type="match status" value="1"/>
</dbReference>
<evidence type="ECO:0000313" key="1">
    <source>
        <dbReference type="EMBL" id="GAK95380.1"/>
    </source>
</evidence>
<dbReference type="RefSeq" id="WP_042275851.1">
    <property type="nucleotide sequence ID" value="NZ_BBML01000001.1"/>
</dbReference>
<name>A0A090PX64_9FLAO</name>
<comment type="caution">
    <text evidence="1">The sequence shown here is derived from an EMBL/GenBank/DDBJ whole genome shotgun (WGS) entry which is preliminary data.</text>
</comment>
<evidence type="ECO:0000313" key="2">
    <source>
        <dbReference type="Proteomes" id="UP000029221"/>
    </source>
</evidence>
<gene>
    <name evidence="1" type="ORF">JCM19294_2162</name>
</gene>
<keyword evidence="2" id="KW-1185">Reference proteome</keyword>
<dbReference type="InterPro" id="IPR021109">
    <property type="entry name" value="Peptidase_aspartic_dom_sf"/>
</dbReference>
<dbReference type="SUPFAM" id="SSF50630">
    <property type="entry name" value="Acid proteases"/>
    <property type="match status" value="1"/>
</dbReference>
<organism evidence="1 2">
    <name type="scientific">Nonlabens tegetincola</name>
    <dbReference type="NCBI Taxonomy" id="323273"/>
    <lineage>
        <taxon>Bacteria</taxon>
        <taxon>Pseudomonadati</taxon>
        <taxon>Bacteroidota</taxon>
        <taxon>Flavobacteriia</taxon>
        <taxon>Flavobacteriales</taxon>
        <taxon>Flavobacteriaceae</taxon>
        <taxon>Nonlabens</taxon>
    </lineage>
</organism>
<proteinExistence type="predicted"/>
<dbReference type="STRING" id="319236.BST91_00710"/>
<dbReference type="EMBL" id="BBML01000001">
    <property type="protein sequence ID" value="GAK95380.1"/>
    <property type="molecule type" value="Genomic_DNA"/>
</dbReference>
<accession>A0A090PX64</accession>
<sequence length="316" mass="36467">MKIIPWLLFMTTWMCVCKAYSNDLIVEEISFPEATKLSDNTLRMPFKFAGRLITVQAKVNGESGPFIIDTGSYGLVLNKRIYNKIATTGRTTYSIEREIPNVQGIAVYSFNIDGFKINSKNADVVDLSHIEKEKHTAINGIIGYDTFRRFELYIDFYLEQITFFKIDRKGNRIDEKYLTEQIVDTLSFKRRKHSIILDSNINEIDVTFVLDTGAEINQLSNKLDSLVYKNFQPLKRLELMGMDGGKKEVIAGVFKNLKFTNAVQNEEMPTVLSTMTYAANAYGTQVDGVLGFWFLRNRRVLINYRKKKLFFTKWPE</sequence>
<dbReference type="Gene3D" id="2.40.70.10">
    <property type="entry name" value="Acid Proteases"/>
    <property type="match status" value="2"/>
</dbReference>